<gene>
    <name evidence="1" type="ORF">L3Q82_013137</name>
</gene>
<name>A0ACB8VZA4_9TELE</name>
<dbReference type="Proteomes" id="UP000831701">
    <property type="component" value="Chromosome 16"/>
</dbReference>
<feature type="non-terminal residue" evidence="1">
    <location>
        <position position="1"/>
    </location>
</feature>
<comment type="caution">
    <text evidence="1">The sequence shown here is derived from an EMBL/GenBank/DDBJ whole genome shotgun (WGS) entry which is preliminary data.</text>
</comment>
<dbReference type="EMBL" id="CM041546">
    <property type="protein sequence ID" value="KAI3360932.1"/>
    <property type="molecule type" value="Genomic_DNA"/>
</dbReference>
<evidence type="ECO:0000313" key="2">
    <source>
        <dbReference type="Proteomes" id="UP000831701"/>
    </source>
</evidence>
<reference evidence="1" key="1">
    <citation type="submission" date="2022-04" db="EMBL/GenBank/DDBJ databases">
        <title>Jade perch genome.</title>
        <authorList>
            <person name="Chao B."/>
        </authorList>
    </citation>
    <scope>NUCLEOTIDE SEQUENCE</scope>
    <source>
        <strain evidence="1">CB-2022</strain>
    </source>
</reference>
<accession>A0ACB8VZA4</accession>
<protein>
    <submittedName>
        <fullName evidence="1">Uncharacterized protein</fullName>
    </submittedName>
</protein>
<evidence type="ECO:0000313" key="1">
    <source>
        <dbReference type="EMBL" id="KAI3360932.1"/>
    </source>
</evidence>
<proteinExistence type="predicted"/>
<organism evidence="1 2">
    <name type="scientific">Scortum barcoo</name>
    <name type="common">barcoo grunter</name>
    <dbReference type="NCBI Taxonomy" id="214431"/>
    <lineage>
        <taxon>Eukaryota</taxon>
        <taxon>Metazoa</taxon>
        <taxon>Chordata</taxon>
        <taxon>Craniata</taxon>
        <taxon>Vertebrata</taxon>
        <taxon>Euteleostomi</taxon>
        <taxon>Actinopterygii</taxon>
        <taxon>Neopterygii</taxon>
        <taxon>Teleostei</taxon>
        <taxon>Neoteleostei</taxon>
        <taxon>Acanthomorphata</taxon>
        <taxon>Eupercaria</taxon>
        <taxon>Centrarchiformes</taxon>
        <taxon>Terapontoidei</taxon>
        <taxon>Terapontidae</taxon>
        <taxon>Scortum</taxon>
    </lineage>
</organism>
<sequence>PSPALMCEWEEAVFRALGGNIRKRSVGGTHAKVSEVKRGEDGMMRSEVSTEEEEENEERRGRCRLLQAHNGHHERIDFLNSKEKVSSKRKLGIVIGVLVGVLILAAVAAFLIWLFVYADSETTLSKQLSPSTMVFSGHMKLLDVPYDQKLEDTESKEFESSAVKLEAVLEEAYKKDPLLTKYYTQSVVTAFSEGVRAYYWSKFDIPVQDLELVPRFSEERVLEVLERGINQRNMASDKDIRITEVTASITDPRMARNPRAKECFFSLEAEEQAQSFSSPGYPTGYPPRSRCQWQIRASEDHAVSVSFPFFHIEDDCSDDFVFIYDSLSPDDSQAITEKCGQRPPSNPLEVVSSGNIMLINLITESEVQRPGFEAKYKAIPMSEVKTCGGVLSESQGVFTSPLHPSFYPPAVDCTWTIKVPAEKKVLVKFNMFRMKEPGVDTRMCHKDYVEIMGTKYCGEMSSLVLTSTSNVLDVKFHSDESFTDKGFSAEYSAYDPANPCPNKFACASGICIAKELHCDGWNDCGDMSDEMKCQCDKEQYACGNGLCKPRLWVCDRVNDCGDGSDEKQCSCEENEWRCGNGVCLPQDVVCNNRQDCEDGSDEASCKTSPGICSDFSFKCKNQECVNKVNAECDRVNDCSDNSDEDDCDCGTRPFKLNRIVGGQNAELGEWPWQVSLHFTTYGHVCGASIISKSWLLSASHCFVTSDKANLIASNWQTYSGMQDQYKQDGVQRRPLKRIITHPDYNQMTFDYDIALLELSEPLEFTNTIQPICLPASSHVFPAGMSCWVTGWGALREGGQKAQLLQKASVKIINDTVCNMVTEGQVTSRMLCSGFLAGGVDACQGDSGGPLACFEESGKWFQAGIVSWGEGCARRNKPGVYSRVTKLRNWIKKETGI</sequence>
<keyword evidence="2" id="KW-1185">Reference proteome</keyword>